<proteinExistence type="predicted"/>
<dbReference type="Proteomes" id="UP000063308">
    <property type="component" value="Chromosome"/>
</dbReference>
<dbReference type="AlphaFoldDB" id="A0A0E4FV66"/>
<gene>
    <name evidence="1" type="ORF">NK6_5422</name>
</gene>
<accession>A0A0E4FV66</accession>
<evidence type="ECO:0000313" key="1">
    <source>
        <dbReference type="EMBL" id="BAR58581.1"/>
    </source>
</evidence>
<dbReference type="EMBL" id="AP014685">
    <property type="protein sequence ID" value="BAR58581.1"/>
    <property type="molecule type" value="Genomic_DNA"/>
</dbReference>
<reference evidence="1 2" key="1">
    <citation type="submission" date="2014-11" db="EMBL/GenBank/DDBJ databases">
        <title>Symbiosis island explosion on the genome of extra-slow-growing strains of soybean bradyrhizobia with massive insertion sequences.</title>
        <authorList>
            <person name="Iida T."/>
            <person name="Minamisawa K."/>
        </authorList>
    </citation>
    <scope>NUCLEOTIDE SEQUENCE [LARGE SCALE GENOMIC DNA]</scope>
    <source>
        <strain evidence="1 2">NK6</strain>
    </source>
</reference>
<protein>
    <submittedName>
        <fullName evidence="1">Uncharacterized protein</fullName>
    </submittedName>
</protein>
<organism evidence="1 2">
    <name type="scientific">Bradyrhizobium diazoefficiens</name>
    <dbReference type="NCBI Taxonomy" id="1355477"/>
    <lineage>
        <taxon>Bacteria</taxon>
        <taxon>Pseudomonadati</taxon>
        <taxon>Pseudomonadota</taxon>
        <taxon>Alphaproteobacteria</taxon>
        <taxon>Hyphomicrobiales</taxon>
        <taxon>Nitrobacteraceae</taxon>
        <taxon>Bradyrhizobium</taxon>
    </lineage>
</organism>
<evidence type="ECO:0000313" key="2">
    <source>
        <dbReference type="Proteomes" id="UP000063308"/>
    </source>
</evidence>
<sequence>MIILVSHLSLSNIAEAETQHLSVLCPLLLSYGGIWVMTV</sequence>
<name>A0A0E4FV66_9BRAD</name>